<comment type="caution">
    <text evidence="2">The sequence shown here is derived from an EMBL/GenBank/DDBJ whole genome shotgun (WGS) entry which is preliminary data.</text>
</comment>
<evidence type="ECO:0000256" key="1">
    <source>
        <dbReference type="SAM" id="SignalP"/>
    </source>
</evidence>
<dbReference type="PROSITE" id="PS51257">
    <property type="entry name" value="PROKAR_LIPOPROTEIN"/>
    <property type="match status" value="1"/>
</dbReference>
<evidence type="ECO:0000313" key="2">
    <source>
        <dbReference type="EMBL" id="MBU3875606.1"/>
    </source>
</evidence>
<accession>A0ABS6D352</accession>
<evidence type="ECO:0008006" key="4">
    <source>
        <dbReference type="Google" id="ProtNLM"/>
    </source>
</evidence>
<feature type="chain" id="PRO_5047212705" description="Thiol-disulfide isomerase/thioredoxin" evidence="1">
    <location>
        <begin position="21"/>
        <end position="507"/>
    </location>
</feature>
<reference evidence="2 3" key="1">
    <citation type="submission" date="2021-06" db="EMBL/GenBank/DDBJ databases">
        <title>Faecalicatena sp. nov. isolated from porcine feces.</title>
        <authorList>
            <person name="Oh B.S."/>
            <person name="Lee J.H."/>
        </authorList>
    </citation>
    <scope>NUCLEOTIDE SEQUENCE [LARGE SCALE GENOMIC DNA]</scope>
    <source>
        <strain evidence="2 3">AGMB00832</strain>
    </source>
</reference>
<evidence type="ECO:0000313" key="3">
    <source>
        <dbReference type="Proteomes" id="UP000723714"/>
    </source>
</evidence>
<organism evidence="2 3">
    <name type="scientific">Faecalicatena faecalis</name>
    <dbReference type="NCBI Taxonomy" id="2726362"/>
    <lineage>
        <taxon>Bacteria</taxon>
        <taxon>Bacillati</taxon>
        <taxon>Bacillota</taxon>
        <taxon>Clostridia</taxon>
        <taxon>Lachnospirales</taxon>
        <taxon>Lachnospiraceae</taxon>
        <taxon>Faecalicatena</taxon>
    </lineage>
</organism>
<keyword evidence="3" id="KW-1185">Reference proteome</keyword>
<name>A0ABS6D352_9FIRM</name>
<gene>
    <name evidence="2" type="ORF">HGO97_007250</name>
</gene>
<feature type="signal peptide" evidence="1">
    <location>
        <begin position="1"/>
        <end position="20"/>
    </location>
</feature>
<dbReference type="Proteomes" id="UP000723714">
    <property type="component" value="Unassembled WGS sequence"/>
</dbReference>
<keyword evidence="1" id="KW-0732">Signal</keyword>
<dbReference type="RefSeq" id="WP_216240652.1">
    <property type="nucleotide sequence ID" value="NZ_JABACJ020000005.1"/>
</dbReference>
<proteinExistence type="predicted"/>
<protein>
    <recommendedName>
        <fullName evidence="4">Thiol-disulfide isomerase/thioredoxin</fullName>
    </recommendedName>
</protein>
<sequence>MKNKLISAVLVAAMTVSVLSGCGTSQEGSTASQNKDQKKETLENVTAQLSSPDFDFEKEYAFGDFNAHSRADMERQGGIDTFEDKEIVFQDISYDQLINLLNQEGNFLIQLSGSWCHNSRALSPSVNKYAKEYGIDTIYSYDFNVDNGDDGSMFVRMSNEKTTLGTKYNYMYGEFVSRYLTNLDDWIAYPKDDDTALSYTNAEGKEVTVGRLQQPIIFLYNKDNTVDNSDSGNTSGKCPIVYAFEEMVERDAEGLYVKETDEEGNPVLDEDGNPVRKYITDEYNERLKKMFDYIKTNQIELSHYTKEAYMRDAFNSYGKEIFKKDEQINVYPVTYRQLEWLLDEDGNAIVLMGGPGSEKTRAVIGKINDYAVKNNIRVYMYDPQIDGGITTDKWGYKQTTNICVEDSPIIKMYTNLIDRHLTNLTAAKTTEDGYALVQTPYLFVYNKDAKDTDGFIAPITAFAELPYTLDSEKRYYIGTEKNAAACSDQISAVFQSYAEHAGIEVEE</sequence>
<dbReference type="EMBL" id="JABACJ020000005">
    <property type="protein sequence ID" value="MBU3875606.1"/>
    <property type="molecule type" value="Genomic_DNA"/>
</dbReference>